<evidence type="ECO:0000256" key="1">
    <source>
        <dbReference type="SAM" id="Coils"/>
    </source>
</evidence>
<feature type="coiled-coil region" evidence="1">
    <location>
        <begin position="147"/>
        <end position="174"/>
    </location>
</feature>
<evidence type="ECO:0000313" key="3">
    <source>
        <dbReference type="EMBL" id="EFX03026.1"/>
    </source>
</evidence>
<dbReference type="GeneID" id="25976001"/>
<dbReference type="STRING" id="655863.F0XGL0"/>
<dbReference type="eggNOG" id="ENOG502QPW5">
    <property type="taxonomic scope" value="Eukaryota"/>
</dbReference>
<keyword evidence="1" id="KW-0175">Coiled coil</keyword>
<evidence type="ECO:0000256" key="2">
    <source>
        <dbReference type="SAM" id="MobiDB-lite"/>
    </source>
</evidence>
<feature type="compositionally biased region" description="Low complexity" evidence="2">
    <location>
        <begin position="279"/>
        <end position="291"/>
    </location>
</feature>
<accession>F0XGL0</accession>
<dbReference type="AlphaFoldDB" id="F0XGL0"/>
<keyword evidence="4" id="KW-1185">Reference proteome</keyword>
<gene>
    <name evidence="3" type="ORF">CMQ_2955</name>
</gene>
<dbReference type="OrthoDB" id="5230543at2759"/>
<protein>
    <submittedName>
        <fullName evidence="3">Uncharacterized protein</fullName>
    </submittedName>
</protein>
<dbReference type="EMBL" id="GL629769">
    <property type="protein sequence ID" value="EFX03026.1"/>
    <property type="molecule type" value="Genomic_DNA"/>
</dbReference>
<dbReference type="HOGENOM" id="CLU_047439_0_0_1"/>
<evidence type="ECO:0000313" key="4">
    <source>
        <dbReference type="Proteomes" id="UP000007796"/>
    </source>
</evidence>
<feature type="region of interest" description="Disordered" evidence="2">
    <location>
        <begin position="215"/>
        <end position="291"/>
    </location>
</feature>
<sequence length="291" mass="31482">MNGLNGGAGAQAPGGLGGGMGGFPAPAGYSAELGYIHAMVEELSRQLAENKRVLDDVVTGVGRVRNRARTQQVGNESLIAAAVEDLQNQDLNLDETISVLSEALEAAKHSKEANAALAAQYATTLADMLKQFHAYKQRHVADVAAWHRSYRHQLAEARAENSRLRDQIWDLQRHAGTANAMLRDFRRRYDEDPSRWERRVQDRAQRQELRFWKRMAMPGLPDDDPDAWSGDDDLAPSSAPTPLSISRMGSAAAQLREAVPDSDESTGSVAAPMLPPRPSSAASSTGSSGGL</sequence>
<dbReference type="RefSeq" id="XP_014172508.1">
    <property type="nucleotide sequence ID" value="XM_014317033.1"/>
</dbReference>
<name>F0XGL0_GROCL</name>
<dbReference type="InParanoid" id="F0XGL0"/>
<organism evidence="4">
    <name type="scientific">Grosmannia clavigera (strain kw1407 / UAMH 11150)</name>
    <name type="common">Blue stain fungus</name>
    <name type="synonym">Graphiocladiella clavigera</name>
    <dbReference type="NCBI Taxonomy" id="655863"/>
    <lineage>
        <taxon>Eukaryota</taxon>
        <taxon>Fungi</taxon>
        <taxon>Dikarya</taxon>
        <taxon>Ascomycota</taxon>
        <taxon>Pezizomycotina</taxon>
        <taxon>Sordariomycetes</taxon>
        <taxon>Sordariomycetidae</taxon>
        <taxon>Ophiostomatales</taxon>
        <taxon>Ophiostomataceae</taxon>
        <taxon>Leptographium</taxon>
    </lineage>
</organism>
<dbReference type="PANTHER" id="PTHR39472">
    <property type="entry name" value="EXPRESSED PROTEIN"/>
    <property type="match status" value="1"/>
</dbReference>
<dbReference type="Proteomes" id="UP000007796">
    <property type="component" value="Unassembled WGS sequence"/>
</dbReference>
<feature type="compositionally biased region" description="Acidic residues" evidence="2">
    <location>
        <begin position="221"/>
        <end position="234"/>
    </location>
</feature>
<dbReference type="PANTHER" id="PTHR39472:SF1">
    <property type="entry name" value="EXPRESSED PROTEIN"/>
    <property type="match status" value="1"/>
</dbReference>
<proteinExistence type="predicted"/>
<reference evidence="3 4" key="1">
    <citation type="journal article" date="2011" name="Proc. Natl. Acad. Sci. U.S.A.">
        <title>Genome and transcriptome analyses of the mountain pine beetle-fungal symbiont Grosmannia clavigera, a lodgepole pine pathogen.</title>
        <authorList>
            <person name="DiGuistini S."/>
            <person name="Wang Y."/>
            <person name="Liao N.Y."/>
            <person name="Taylor G."/>
            <person name="Tanguay P."/>
            <person name="Feau N."/>
            <person name="Henrissat B."/>
            <person name="Chan S.K."/>
            <person name="Hesse-Orce U."/>
            <person name="Alamouti S.M."/>
            <person name="Tsui C.K.M."/>
            <person name="Docking R.T."/>
            <person name="Levasseur A."/>
            <person name="Haridas S."/>
            <person name="Robertson G."/>
            <person name="Birol I."/>
            <person name="Holt R.A."/>
            <person name="Marra M.A."/>
            <person name="Hamelin R.C."/>
            <person name="Hirst M."/>
            <person name="Jones S.J.M."/>
            <person name="Bohlmann J."/>
            <person name="Breuil C."/>
        </authorList>
    </citation>
    <scope>NUCLEOTIDE SEQUENCE [LARGE SCALE GENOMIC DNA]</scope>
    <source>
        <strain evidence="4">kw1407 / UAMH 11150</strain>
    </source>
</reference>